<dbReference type="RefSeq" id="WP_129220140.1">
    <property type="nucleotide sequence ID" value="NZ_QYBC01000013.1"/>
</dbReference>
<gene>
    <name evidence="1" type="ORF">D3272_15560</name>
</gene>
<keyword evidence="2" id="KW-1185">Reference proteome</keyword>
<name>A0A4Q2RAY0_9HYPH</name>
<evidence type="ECO:0000313" key="2">
    <source>
        <dbReference type="Proteomes" id="UP000289411"/>
    </source>
</evidence>
<protein>
    <submittedName>
        <fullName evidence="1">Uncharacterized protein</fullName>
    </submittedName>
</protein>
<sequence length="109" mass="12130">MRTHPSNDSRHERGVTTKAIRESGFGHADARERGRILEDIEVAANQRTLFLTEVHEILGLAPGSLEHGTLTTERLREAREGLNALPNVQFNLTGKHRGVPLMTLDMVIP</sequence>
<reference evidence="1 2" key="1">
    <citation type="submission" date="2018-09" db="EMBL/GenBank/DDBJ databases">
        <authorList>
            <person name="Grouzdev D.S."/>
            <person name="Krutkina M.S."/>
        </authorList>
    </citation>
    <scope>NUCLEOTIDE SEQUENCE [LARGE SCALE GENOMIC DNA]</scope>
    <source>
        <strain evidence="1 2">RmlP001</strain>
    </source>
</reference>
<accession>A0A4Q2RAY0</accession>
<organism evidence="1 2">
    <name type="scientific">Lichenibacterium ramalinae</name>
    <dbReference type="NCBI Taxonomy" id="2316527"/>
    <lineage>
        <taxon>Bacteria</taxon>
        <taxon>Pseudomonadati</taxon>
        <taxon>Pseudomonadota</taxon>
        <taxon>Alphaproteobacteria</taxon>
        <taxon>Hyphomicrobiales</taxon>
        <taxon>Lichenihabitantaceae</taxon>
        <taxon>Lichenibacterium</taxon>
    </lineage>
</organism>
<dbReference type="Proteomes" id="UP000289411">
    <property type="component" value="Unassembled WGS sequence"/>
</dbReference>
<dbReference type="AlphaFoldDB" id="A0A4Q2RAY0"/>
<proteinExistence type="predicted"/>
<evidence type="ECO:0000313" key="1">
    <source>
        <dbReference type="EMBL" id="RYB03570.1"/>
    </source>
</evidence>
<comment type="caution">
    <text evidence="1">The sequence shown here is derived from an EMBL/GenBank/DDBJ whole genome shotgun (WGS) entry which is preliminary data.</text>
</comment>
<reference evidence="1 2" key="2">
    <citation type="submission" date="2019-02" db="EMBL/GenBank/DDBJ databases">
        <title>'Lichenibacterium ramalinii' gen. nov. sp. nov., 'Lichenibacterium minor' gen. nov. sp. nov.</title>
        <authorList>
            <person name="Pankratov T."/>
        </authorList>
    </citation>
    <scope>NUCLEOTIDE SEQUENCE [LARGE SCALE GENOMIC DNA]</scope>
    <source>
        <strain evidence="1 2">RmlP001</strain>
    </source>
</reference>
<dbReference type="EMBL" id="QYBC01000013">
    <property type="protein sequence ID" value="RYB03570.1"/>
    <property type="molecule type" value="Genomic_DNA"/>
</dbReference>